<dbReference type="Gene3D" id="3.90.180.10">
    <property type="entry name" value="Medium-chain alcohol dehydrogenases, catalytic domain"/>
    <property type="match status" value="1"/>
</dbReference>
<dbReference type="PANTHER" id="PTHR48106">
    <property type="entry name" value="QUINONE OXIDOREDUCTASE PIG3-RELATED"/>
    <property type="match status" value="1"/>
</dbReference>
<dbReference type="Proteomes" id="UP000091918">
    <property type="component" value="Unassembled WGS sequence"/>
</dbReference>
<proteinExistence type="predicted"/>
<dbReference type="InterPro" id="IPR013149">
    <property type="entry name" value="ADH-like_C"/>
</dbReference>
<keyword evidence="7" id="KW-1185">Reference proteome</keyword>
<dbReference type="GO" id="GO:0005829">
    <property type="term" value="C:cytosol"/>
    <property type="evidence" value="ECO:0007669"/>
    <property type="project" value="TreeGrafter"/>
</dbReference>
<sequence length="395" mass="42793">MRSFLTIIRLPTLKTPLKASRNFQSTACPALFQQQSQSLILSTHQQKPLISQYQLHTMATATQSIPTTQKGVLVSKLGGPEVLEYRTDLPVPTPKEGELLIKNNLSGLNYIDTYFRTGLYKAPKPEILGREGVGSIAAVGPGPNAKNFAVGERVAWMNTGGYAEYTVVPAEAHVARVPAELSDEQALAGLLSGLTTLSFVREAYPVKKGDWILIHAAAGGAGFLMTQLVKLAGAKVIGTAGGPEKVELVKSLGADVVIDYRSAEGENWVEKVMEVTSGEGVDAVFDSVGKDTWEGSLKVAKRKATVVYFGNASGPVPPLQIHLLASKNIKVLRPTVFPYIQTQAEFDSYTEELFDLLKSGQLKVRIHKVYPLEEVAQAHIDLESRKTTGKVLLKP</sequence>
<name>A0A1B7NP35_9EURO</name>
<dbReference type="SUPFAM" id="SSF51735">
    <property type="entry name" value="NAD(P)-binding Rossmann-fold domains"/>
    <property type="match status" value="1"/>
</dbReference>
<evidence type="ECO:0000259" key="5">
    <source>
        <dbReference type="SMART" id="SM00829"/>
    </source>
</evidence>
<evidence type="ECO:0000256" key="3">
    <source>
        <dbReference type="ARBA" id="ARBA00043088"/>
    </source>
</evidence>
<accession>A0A1B7NP35</accession>
<dbReference type="PROSITE" id="PS01162">
    <property type="entry name" value="QOR_ZETA_CRYSTAL"/>
    <property type="match status" value="1"/>
</dbReference>
<dbReference type="GO" id="GO:0008270">
    <property type="term" value="F:zinc ion binding"/>
    <property type="evidence" value="ECO:0007669"/>
    <property type="project" value="InterPro"/>
</dbReference>
<dbReference type="SMART" id="SM00829">
    <property type="entry name" value="PKS_ER"/>
    <property type="match status" value="1"/>
</dbReference>
<organism evidence="6 7">
    <name type="scientific">Emergomyces africanus</name>
    <dbReference type="NCBI Taxonomy" id="1955775"/>
    <lineage>
        <taxon>Eukaryota</taxon>
        <taxon>Fungi</taxon>
        <taxon>Dikarya</taxon>
        <taxon>Ascomycota</taxon>
        <taxon>Pezizomycotina</taxon>
        <taxon>Eurotiomycetes</taxon>
        <taxon>Eurotiomycetidae</taxon>
        <taxon>Onygenales</taxon>
        <taxon>Ajellomycetaceae</taxon>
        <taxon>Emergomyces</taxon>
    </lineage>
</organism>
<dbReference type="EMBL" id="LGUA01001447">
    <property type="protein sequence ID" value="OAX78555.1"/>
    <property type="molecule type" value="Genomic_DNA"/>
</dbReference>
<dbReference type="GO" id="GO:0003960">
    <property type="term" value="F:quinone reductase (NADPH) activity"/>
    <property type="evidence" value="ECO:0007669"/>
    <property type="project" value="InterPro"/>
</dbReference>
<dbReference type="FunFam" id="3.40.50.720:FF:000053">
    <property type="entry name" value="Quinone oxidoreductase 1"/>
    <property type="match status" value="1"/>
</dbReference>
<dbReference type="InterPro" id="IPR013154">
    <property type="entry name" value="ADH-like_N"/>
</dbReference>
<protein>
    <recommendedName>
        <fullName evidence="4">Probable quinone oxidoreductase</fullName>
    </recommendedName>
    <alternativeName>
        <fullName evidence="3">NADPH:quinone reductase</fullName>
    </alternativeName>
</protein>
<dbReference type="STRING" id="1658172.A0A1B7NP35"/>
<dbReference type="Gene3D" id="3.40.50.720">
    <property type="entry name" value="NAD(P)-binding Rossmann-like Domain"/>
    <property type="match status" value="1"/>
</dbReference>
<evidence type="ECO:0000256" key="1">
    <source>
        <dbReference type="ARBA" id="ARBA00022857"/>
    </source>
</evidence>
<keyword evidence="2" id="KW-0560">Oxidoreductase</keyword>
<gene>
    <name evidence="6" type="ORF">ACJ72_07137</name>
</gene>
<dbReference type="Pfam" id="PF08240">
    <property type="entry name" value="ADH_N"/>
    <property type="match status" value="1"/>
</dbReference>
<dbReference type="AlphaFoldDB" id="A0A1B7NP35"/>
<evidence type="ECO:0000313" key="6">
    <source>
        <dbReference type="EMBL" id="OAX78555.1"/>
    </source>
</evidence>
<dbReference type="SUPFAM" id="SSF50129">
    <property type="entry name" value="GroES-like"/>
    <property type="match status" value="1"/>
</dbReference>
<dbReference type="PANTHER" id="PTHR48106:SF13">
    <property type="entry name" value="QUINONE OXIDOREDUCTASE-RELATED"/>
    <property type="match status" value="1"/>
</dbReference>
<dbReference type="InterPro" id="IPR011032">
    <property type="entry name" value="GroES-like_sf"/>
</dbReference>
<dbReference type="OrthoDB" id="48317at2759"/>
<dbReference type="Pfam" id="PF00107">
    <property type="entry name" value="ADH_zinc_N"/>
    <property type="match status" value="1"/>
</dbReference>
<dbReference type="InterPro" id="IPR036291">
    <property type="entry name" value="NAD(P)-bd_dom_sf"/>
</dbReference>
<comment type="caution">
    <text evidence="6">The sequence shown here is derived from an EMBL/GenBank/DDBJ whole genome shotgun (WGS) entry which is preliminary data.</text>
</comment>
<dbReference type="InterPro" id="IPR020843">
    <property type="entry name" value="ER"/>
</dbReference>
<evidence type="ECO:0000256" key="4">
    <source>
        <dbReference type="ARBA" id="ARBA00070796"/>
    </source>
</evidence>
<reference evidence="6 7" key="1">
    <citation type="submission" date="2015-07" db="EMBL/GenBank/DDBJ databases">
        <title>Emmonsia species relationships and genome sequence.</title>
        <authorList>
            <person name="Cuomo C.A."/>
            <person name="Schwartz I.S."/>
            <person name="Kenyon C."/>
            <person name="de Hoog G.S."/>
            <person name="Govender N.P."/>
            <person name="Botha A."/>
            <person name="Moreno L."/>
            <person name="de Vries M."/>
            <person name="Munoz J.F."/>
            <person name="Stielow J.B."/>
        </authorList>
    </citation>
    <scope>NUCLEOTIDE SEQUENCE [LARGE SCALE GENOMIC DNA]</scope>
    <source>
        <strain evidence="6 7">CBS 136260</strain>
    </source>
</reference>
<dbReference type="InterPro" id="IPR002364">
    <property type="entry name" value="Quin_OxRdtase/zeta-crystal_CS"/>
</dbReference>
<evidence type="ECO:0000313" key="7">
    <source>
        <dbReference type="Proteomes" id="UP000091918"/>
    </source>
</evidence>
<dbReference type="GO" id="GO:0035925">
    <property type="term" value="F:mRNA 3'-UTR AU-rich region binding"/>
    <property type="evidence" value="ECO:0007669"/>
    <property type="project" value="TreeGrafter"/>
</dbReference>
<keyword evidence="1" id="KW-0521">NADP</keyword>
<dbReference type="GO" id="GO:0070402">
    <property type="term" value="F:NADPH binding"/>
    <property type="evidence" value="ECO:0007669"/>
    <property type="project" value="TreeGrafter"/>
</dbReference>
<dbReference type="CDD" id="cd05286">
    <property type="entry name" value="QOR2"/>
    <property type="match status" value="1"/>
</dbReference>
<evidence type="ECO:0000256" key="2">
    <source>
        <dbReference type="ARBA" id="ARBA00023002"/>
    </source>
</evidence>
<dbReference type="InterPro" id="IPR047618">
    <property type="entry name" value="QOR-like"/>
</dbReference>
<feature type="domain" description="Enoyl reductase (ER)" evidence="5">
    <location>
        <begin position="78"/>
        <end position="393"/>
    </location>
</feature>